<protein>
    <recommendedName>
        <fullName evidence="9">3-oxoacyl-[acyl-carrier-protein] reductase</fullName>
    </recommendedName>
</protein>
<dbReference type="Proteomes" id="UP000266723">
    <property type="component" value="Unassembled WGS sequence"/>
</dbReference>
<comment type="similarity">
    <text evidence="2">Belongs to the short-chain dehydrogenases/reductases (SDR) family.</text>
</comment>
<sequence>MGSSEEMPVVLITGCSQGGIGNALAREFSAKGCRVVATSRSQSTMADLEKDPKFFVQKLDVQSEHNVNKVLSEVIDKFGQIDVLVNNAGVQCIGPLAEIPIQAMEHTFNTNVFGR</sequence>
<dbReference type="GO" id="GO:0005783">
    <property type="term" value="C:endoplasmic reticulum"/>
    <property type="evidence" value="ECO:0007669"/>
    <property type="project" value="TreeGrafter"/>
</dbReference>
<evidence type="ECO:0008006" key="9">
    <source>
        <dbReference type="Google" id="ProtNLM"/>
    </source>
</evidence>
<evidence type="ECO:0000256" key="2">
    <source>
        <dbReference type="ARBA" id="ARBA00006484"/>
    </source>
</evidence>
<dbReference type="EMBL" id="QGKV02000832">
    <property type="protein sequence ID" value="KAF3542656.1"/>
    <property type="molecule type" value="Genomic_DNA"/>
</dbReference>
<dbReference type="OrthoDB" id="2102561at2759"/>
<name>A0A8S9LZI6_BRACR</name>
<dbReference type="GO" id="GO:0019290">
    <property type="term" value="P:siderophore biosynthetic process"/>
    <property type="evidence" value="ECO:0007669"/>
    <property type="project" value="InterPro"/>
</dbReference>
<keyword evidence="4" id="KW-0934">Plastid</keyword>
<dbReference type="Pfam" id="PF00106">
    <property type="entry name" value="adh_short"/>
    <property type="match status" value="1"/>
</dbReference>
<dbReference type="PANTHER" id="PTHR44169:SF9">
    <property type="entry name" value="3-OXOACYL-[ACYL-CARRIER-PROTEIN] REDUCTASE"/>
    <property type="match status" value="1"/>
</dbReference>
<dbReference type="GO" id="GO:0009507">
    <property type="term" value="C:chloroplast"/>
    <property type="evidence" value="ECO:0007669"/>
    <property type="project" value="UniProtKB-SubCell"/>
</dbReference>
<dbReference type="AlphaFoldDB" id="A0A8S9LZI6"/>
<dbReference type="PANTHER" id="PTHR44169">
    <property type="entry name" value="NADPH-DEPENDENT 1-ACYLDIHYDROXYACETONE PHOSPHATE REDUCTASE"/>
    <property type="match status" value="1"/>
</dbReference>
<evidence type="ECO:0000313" key="6">
    <source>
        <dbReference type="EMBL" id="KAF2611447.1"/>
    </source>
</evidence>
<gene>
    <name evidence="7" type="ORF">DY000_02005758</name>
    <name evidence="6" type="ORF">F2Q70_00010780</name>
</gene>
<keyword evidence="8" id="KW-1185">Reference proteome</keyword>
<comment type="subcellular location">
    <subcellularLocation>
        <location evidence="1">Plastid</location>
        <location evidence="1">Chloroplast</location>
    </subcellularLocation>
</comment>
<evidence type="ECO:0000256" key="3">
    <source>
        <dbReference type="ARBA" id="ARBA00022528"/>
    </source>
</evidence>
<dbReference type="EMBL" id="QGKY02000089">
    <property type="protein sequence ID" value="KAF2611447.1"/>
    <property type="molecule type" value="Genomic_DNA"/>
</dbReference>
<keyword evidence="3" id="KW-0150">Chloroplast</keyword>
<dbReference type="InterPro" id="IPR002347">
    <property type="entry name" value="SDR_fam"/>
</dbReference>
<evidence type="ECO:0000313" key="8">
    <source>
        <dbReference type="Proteomes" id="UP000266723"/>
    </source>
</evidence>
<dbReference type="InterPro" id="IPR003560">
    <property type="entry name" value="DHB_DH"/>
</dbReference>
<evidence type="ECO:0000256" key="5">
    <source>
        <dbReference type="ARBA" id="ARBA00023002"/>
    </source>
</evidence>
<proteinExistence type="inferred from homology"/>
<dbReference type="GO" id="GO:0008667">
    <property type="term" value="F:2,3-dihydro-2,3-dihydroxybenzoate dehydrogenase activity"/>
    <property type="evidence" value="ECO:0007669"/>
    <property type="project" value="InterPro"/>
</dbReference>
<dbReference type="SUPFAM" id="SSF51735">
    <property type="entry name" value="NAD(P)-binding Rossmann-fold domains"/>
    <property type="match status" value="1"/>
</dbReference>
<evidence type="ECO:0000313" key="7">
    <source>
        <dbReference type="EMBL" id="KAF3542656.1"/>
    </source>
</evidence>
<evidence type="ECO:0000256" key="4">
    <source>
        <dbReference type="ARBA" id="ARBA00022640"/>
    </source>
</evidence>
<reference evidence="6" key="1">
    <citation type="submission" date="2019-12" db="EMBL/GenBank/DDBJ databases">
        <title>Genome sequencing and annotation of Brassica cretica.</title>
        <authorList>
            <person name="Studholme D.J."/>
            <person name="Sarris P.F."/>
        </authorList>
    </citation>
    <scope>NUCLEOTIDE SEQUENCE</scope>
    <source>
        <strain evidence="6">PFS-102/07</strain>
        <tissue evidence="6">Leaf</tissue>
    </source>
</reference>
<dbReference type="PRINTS" id="PR01397">
    <property type="entry name" value="DHBDHDRGNASE"/>
</dbReference>
<evidence type="ECO:0000256" key="1">
    <source>
        <dbReference type="ARBA" id="ARBA00004229"/>
    </source>
</evidence>
<dbReference type="Gene3D" id="3.40.50.720">
    <property type="entry name" value="NAD(P)-binding Rossmann-like Domain"/>
    <property type="match status" value="1"/>
</dbReference>
<keyword evidence="5" id="KW-0560">Oxidoreductase</keyword>
<dbReference type="InterPro" id="IPR036291">
    <property type="entry name" value="NAD(P)-bd_dom_sf"/>
</dbReference>
<reference evidence="7" key="2">
    <citation type="submission" date="2019-12" db="EMBL/GenBank/DDBJ databases">
        <authorList>
            <person name="Studholme D.J."/>
            <person name="Sarris P."/>
        </authorList>
    </citation>
    <scope>NUCLEOTIDE SEQUENCE</scope>
    <source>
        <strain evidence="7">PFS-1207/04</strain>
        <tissue evidence="7">Leaf</tissue>
    </source>
</reference>
<reference evidence="7 8" key="3">
    <citation type="journal article" date="2020" name="BMC Genomics">
        <title>Intraspecific diversification of the crop wild relative Brassica cretica Lam. using demographic model selection.</title>
        <authorList>
            <person name="Kioukis A."/>
            <person name="Michalopoulou V.A."/>
            <person name="Briers L."/>
            <person name="Pirintsos S."/>
            <person name="Studholme D.J."/>
            <person name="Pavlidis P."/>
            <person name="Sarris P.F."/>
        </authorList>
    </citation>
    <scope>NUCLEOTIDE SEQUENCE [LARGE SCALE GENOMIC DNA]</scope>
    <source>
        <strain evidence="8">cv. PFS-1207/04</strain>
        <strain evidence="7">PFS-1207/04</strain>
    </source>
</reference>
<organism evidence="6">
    <name type="scientific">Brassica cretica</name>
    <name type="common">Mustard</name>
    <dbReference type="NCBI Taxonomy" id="69181"/>
    <lineage>
        <taxon>Eukaryota</taxon>
        <taxon>Viridiplantae</taxon>
        <taxon>Streptophyta</taxon>
        <taxon>Embryophyta</taxon>
        <taxon>Tracheophyta</taxon>
        <taxon>Spermatophyta</taxon>
        <taxon>Magnoliopsida</taxon>
        <taxon>eudicotyledons</taxon>
        <taxon>Gunneridae</taxon>
        <taxon>Pentapetalae</taxon>
        <taxon>rosids</taxon>
        <taxon>malvids</taxon>
        <taxon>Brassicales</taxon>
        <taxon>Brassicaceae</taxon>
        <taxon>Brassiceae</taxon>
        <taxon>Brassica</taxon>
    </lineage>
</organism>
<accession>A0A8S9LZI6</accession>
<comment type="caution">
    <text evidence="6">The sequence shown here is derived from an EMBL/GenBank/DDBJ whole genome shotgun (WGS) entry which is preliminary data.</text>
</comment>